<dbReference type="GO" id="GO:0006891">
    <property type="term" value="P:intra-Golgi vesicle-mediated transport"/>
    <property type="evidence" value="ECO:0007669"/>
    <property type="project" value="TreeGrafter"/>
</dbReference>
<feature type="domain" description="DUF7077" evidence="4">
    <location>
        <begin position="274"/>
        <end position="404"/>
    </location>
</feature>
<dbReference type="InterPro" id="IPR045126">
    <property type="entry name" value="TRAPPC10/Trs130"/>
</dbReference>
<evidence type="ECO:0000259" key="3">
    <source>
        <dbReference type="Pfam" id="PF23273"/>
    </source>
</evidence>
<feature type="region of interest" description="Disordered" evidence="1">
    <location>
        <begin position="1"/>
        <end position="20"/>
    </location>
</feature>
<dbReference type="AlphaFoldDB" id="A0A9P6SZR1"/>
<dbReference type="InterPro" id="IPR022233">
    <property type="entry name" value="TRAPPC10/Trs130_C"/>
</dbReference>
<dbReference type="GO" id="GO:0034498">
    <property type="term" value="P:early endosome to Golgi transport"/>
    <property type="evidence" value="ECO:0007669"/>
    <property type="project" value="TreeGrafter"/>
</dbReference>
<organism evidence="5 6">
    <name type="scientific">Entomortierella chlamydospora</name>
    <dbReference type="NCBI Taxonomy" id="101097"/>
    <lineage>
        <taxon>Eukaryota</taxon>
        <taxon>Fungi</taxon>
        <taxon>Fungi incertae sedis</taxon>
        <taxon>Mucoromycota</taxon>
        <taxon>Mortierellomycotina</taxon>
        <taxon>Mortierellomycetes</taxon>
        <taxon>Mortierellales</taxon>
        <taxon>Mortierellaceae</taxon>
        <taxon>Entomortierella</taxon>
    </lineage>
</organism>
<dbReference type="PANTHER" id="PTHR13251">
    <property type="entry name" value="EPILEPSY HOLOPROSENCEPHALY CANDIDATE 1/TMEM1"/>
    <property type="match status" value="1"/>
</dbReference>
<sequence length="741" mass="83728">MSLGYDDANPQATEEVEKKPMSKELLEAVSSNETFDALYMSVSARAIRGYDGSRRYRSSLLLHGDVAALQLKKYADAARILESITWQYGKDHWTVLENELVIKHAKSLKELGETAKYAEACLTLLRNMDDLKDEDRIYYSNELFSTVTSKEHKQEIHHEFAPMFTVKVVSVVDTLQDDDGSYVDIMIDNKLPKEFEFNKLSIRMVSGEVDELWFNVRHEIMKPGKNTFRATCETSASGTYVLEKVHLKIGKLVFMYDFLQESRKRIFRVDSHPKVLRATITPPQEMELGQTSLFVVHVSSGRNKVAEASLCLFPASEGISLIKTPTLTYSKESSSESGELATTGDISFEDHEYIVLPTFGPNEKLAIKVPYETQLNTSEHLIKLAVQYLTPNSKKHTFTLTSNIETVLPLQVSHSIIWRDNCLNLKIDMTCTSYVPIRILNVDLRHPARIKDFKQAPFAGEMTLFPRQHASFVFKISRPVDAEEVEKALTTIIETELVKVQLEQHGSFITSHLKSHLLRGIDLMAYGISDELELPPLDVPSCESILAHHDPKTREILINILKDLFSVNKKLDYDQITALSSSNQPLLISFPVPLPVSQMLTTVEIIADSPQELTVGTPATFQLLIKNSAYWSPIKDNEQPCDFYYDILVDYENWLLCGHKKRLFSAKAGVTSTHPVSLVPLKTGPLHVPKIVVSSASGSVYNQTVYVNEAEQVLIKPRTTTSTFFIDQQRGVHFSNNMVDR</sequence>
<evidence type="ECO:0000259" key="2">
    <source>
        <dbReference type="Pfam" id="PF12584"/>
    </source>
</evidence>
<dbReference type="Proteomes" id="UP000703661">
    <property type="component" value="Unassembled WGS sequence"/>
</dbReference>
<evidence type="ECO:0000256" key="1">
    <source>
        <dbReference type="SAM" id="MobiDB-lite"/>
    </source>
</evidence>
<keyword evidence="6" id="KW-1185">Reference proteome</keyword>
<evidence type="ECO:0000259" key="4">
    <source>
        <dbReference type="Pfam" id="PF23274"/>
    </source>
</evidence>
<reference evidence="5" key="1">
    <citation type="journal article" date="2020" name="Fungal Divers.">
        <title>Resolving the Mortierellaceae phylogeny through synthesis of multi-gene phylogenetics and phylogenomics.</title>
        <authorList>
            <person name="Vandepol N."/>
            <person name="Liber J."/>
            <person name="Desiro A."/>
            <person name="Na H."/>
            <person name="Kennedy M."/>
            <person name="Barry K."/>
            <person name="Grigoriev I.V."/>
            <person name="Miller A.N."/>
            <person name="O'Donnell K."/>
            <person name="Stajich J.E."/>
            <person name="Bonito G."/>
        </authorList>
    </citation>
    <scope>NUCLEOTIDE SEQUENCE</scope>
    <source>
        <strain evidence="5">NRRL 2769</strain>
    </source>
</reference>
<dbReference type="GO" id="GO:1990071">
    <property type="term" value="C:TRAPPII protein complex"/>
    <property type="evidence" value="ECO:0007669"/>
    <property type="project" value="InterPro"/>
</dbReference>
<feature type="domain" description="TRAPPC10/Trs130 C-terminal" evidence="2">
    <location>
        <begin position="591"/>
        <end position="697"/>
    </location>
</feature>
<evidence type="ECO:0000313" key="5">
    <source>
        <dbReference type="EMBL" id="KAG0013816.1"/>
    </source>
</evidence>
<dbReference type="PANTHER" id="PTHR13251:SF3">
    <property type="entry name" value="TRAFFICKING PROTEIN PARTICLE COMPLEX SUBUNIT 10"/>
    <property type="match status" value="1"/>
</dbReference>
<evidence type="ECO:0000313" key="6">
    <source>
        <dbReference type="Proteomes" id="UP000703661"/>
    </source>
</evidence>
<protein>
    <submittedName>
        <fullName evidence="5">Uncharacterized protein</fullName>
    </submittedName>
</protein>
<dbReference type="Pfam" id="PF12584">
    <property type="entry name" value="TRAPPC10"/>
    <property type="match status" value="1"/>
</dbReference>
<name>A0A9P6SZR1_9FUNG</name>
<accession>A0A9P6SZR1</accession>
<comment type="caution">
    <text evidence="5">The sequence shown here is derived from an EMBL/GenBank/DDBJ whole genome shotgun (WGS) entry which is preliminary data.</text>
</comment>
<dbReference type="Pfam" id="PF23274">
    <property type="entry name" value="DUF7077"/>
    <property type="match status" value="1"/>
</dbReference>
<feature type="domain" description="DUF7076" evidence="3">
    <location>
        <begin position="148"/>
        <end position="258"/>
    </location>
</feature>
<proteinExistence type="predicted"/>
<dbReference type="InterPro" id="IPR055504">
    <property type="entry name" value="DUF7076"/>
</dbReference>
<dbReference type="InterPro" id="IPR055505">
    <property type="entry name" value="DUF7077"/>
</dbReference>
<dbReference type="Pfam" id="PF23273">
    <property type="entry name" value="DUF7076"/>
    <property type="match status" value="1"/>
</dbReference>
<dbReference type="EMBL" id="JAAAID010000799">
    <property type="protein sequence ID" value="KAG0013816.1"/>
    <property type="molecule type" value="Genomic_DNA"/>
</dbReference>
<dbReference type="GO" id="GO:0005829">
    <property type="term" value="C:cytosol"/>
    <property type="evidence" value="ECO:0007669"/>
    <property type="project" value="GOC"/>
</dbReference>
<gene>
    <name evidence="5" type="ORF">BGZ80_010825</name>
</gene>